<dbReference type="Gene3D" id="3.40.50.2300">
    <property type="match status" value="1"/>
</dbReference>
<feature type="domain" description="PRD" evidence="5">
    <location>
        <begin position="187"/>
        <end position="292"/>
    </location>
</feature>
<evidence type="ECO:0000256" key="1">
    <source>
        <dbReference type="ARBA" id="ARBA00022679"/>
    </source>
</evidence>
<dbReference type="GO" id="GO:0008982">
    <property type="term" value="F:protein-N(PI)-phosphohistidine-sugar phosphotransferase activity"/>
    <property type="evidence" value="ECO:0007669"/>
    <property type="project" value="InterPro"/>
</dbReference>
<dbReference type="InterPro" id="IPR036095">
    <property type="entry name" value="PTS_EIIB-like_sf"/>
</dbReference>
<evidence type="ECO:0000313" key="7">
    <source>
        <dbReference type="Proteomes" id="UP000248066"/>
    </source>
</evidence>
<dbReference type="GO" id="GO:0009401">
    <property type="term" value="P:phosphoenolpyruvate-dependent sugar phosphotransferase system"/>
    <property type="evidence" value="ECO:0007669"/>
    <property type="project" value="InterPro"/>
</dbReference>
<keyword evidence="7" id="KW-1185">Reference proteome</keyword>
<protein>
    <recommendedName>
        <fullName evidence="8">PTS system EIIA component</fullName>
    </recommendedName>
</protein>
<dbReference type="InterPro" id="IPR016152">
    <property type="entry name" value="PTrfase/Anion_transptr"/>
</dbReference>
<reference evidence="6 7" key="1">
    <citation type="submission" date="2017-10" db="EMBL/GenBank/DDBJ databases">
        <title>Bacillus sp. nov., a halophilic bacterium isolated from a Yangshapao Lake.</title>
        <authorList>
            <person name="Wang H."/>
        </authorList>
    </citation>
    <scope>NUCLEOTIDE SEQUENCE [LARGE SCALE GENOMIC DNA]</scope>
    <source>
        <strain evidence="6 7">YSP-3</strain>
    </source>
</reference>
<dbReference type="CDD" id="cd05568">
    <property type="entry name" value="PTS_IIB_bgl_like"/>
    <property type="match status" value="1"/>
</dbReference>
<dbReference type="SUPFAM" id="SSF63520">
    <property type="entry name" value="PTS-regulatory domain, PRD"/>
    <property type="match status" value="2"/>
</dbReference>
<evidence type="ECO:0000259" key="5">
    <source>
        <dbReference type="PROSITE" id="PS51372"/>
    </source>
</evidence>
<dbReference type="InterPro" id="IPR002178">
    <property type="entry name" value="PTS_EIIA_type-2_dom"/>
</dbReference>
<dbReference type="Proteomes" id="UP000248066">
    <property type="component" value="Unassembled WGS sequence"/>
</dbReference>
<dbReference type="SUPFAM" id="SSF55804">
    <property type="entry name" value="Phoshotransferase/anion transport protein"/>
    <property type="match status" value="1"/>
</dbReference>
<dbReference type="InterPro" id="IPR036388">
    <property type="entry name" value="WH-like_DNA-bd_sf"/>
</dbReference>
<dbReference type="Gene3D" id="1.10.10.10">
    <property type="entry name" value="Winged helix-like DNA-binding domain superfamily/Winged helix DNA-binding domain"/>
    <property type="match status" value="1"/>
</dbReference>
<dbReference type="AlphaFoldDB" id="A0A2W0H2C3"/>
<dbReference type="InterPro" id="IPR050661">
    <property type="entry name" value="BglG_antiterminators"/>
</dbReference>
<dbReference type="SUPFAM" id="SSF52794">
    <property type="entry name" value="PTS system IIB component-like"/>
    <property type="match status" value="1"/>
</dbReference>
<dbReference type="GO" id="GO:0006355">
    <property type="term" value="P:regulation of DNA-templated transcription"/>
    <property type="evidence" value="ECO:0007669"/>
    <property type="project" value="InterPro"/>
</dbReference>
<gene>
    <name evidence="6" type="ORF">CR205_16280</name>
</gene>
<dbReference type="Gene3D" id="1.10.1790.10">
    <property type="entry name" value="PRD domain"/>
    <property type="match status" value="2"/>
</dbReference>
<feature type="domain" description="PRD" evidence="5">
    <location>
        <begin position="297"/>
        <end position="404"/>
    </location>
</feature>
<name>A0A2W0H2C3_9BACI</name>
<feature type="domain" description="PTS EIIA type-2" evidence="3">
    <location>
        <begin position="503"/>
        <end position="641"/>
    </location>
</feature>
<accession>A0A2W0H2C3</accession>
<sequence>MIVVNERQKEILRLLLEDPQSYHTALGFADTLERSEKTIRNDLNVIESWLDEHSDGVRLKRQRSRGITIEAGEAEVRELMDSLFSADTTSSRQGSENRREELAVLLLSSRNARSLQELADHFYVNRSVIRQELAEISAYLERFSLTVTSRSRVGVFVEGEERHKRSAMLGLVHRLYREEAHGSVKRLFDDHEFRLVERKLADSQQALPLRLTDESFHNMVLHILIAVKRIKQQCPVILLKEELARAEEKPEYSVMHRLAQSLEPLFSIRFPEQETAYLTLRILGAKVENELNGTSIQVDEGVASYADRMIREVSQLAGQPFETDEQLRSDIQVHLQSALHRILYEMPITNPMLSEIKKMYAYMFQLVYKAARHLQDEGSFQLPEEETAYLTLHFQSALERAQQLDGRQRRVLLVCPMGIGMSRLLRTKIERKFSGLDVAGSLAASEVDGSVKSRADFIISTVPVDAPIPVIEVSPLLYESEQLKIARFVKEMNTSRSFPVLHSLIKKDCIQLNTPGSDRFELIRSIGKCVFEKGFTQKKYTKTSIKREKTSSTFIGGGVAIPHGDPAFVNESAIGILTPERPVNWENEEVRLVFFLASKMDENEKTRALFAELSALTEDPVFIRKLSEQKSAEELLALLHN</sequence>
<comment type="caution">
    <text evidence="6">The sequence shown here is derived from an EMBL/GenBank/DDBJ whole genome shotgun (WGS) entry which is preliminary data.</text>
</comment>
<evidence type="ECO:0000256" key="2">
    <source>
        <dbReference type="ARBA" id="ARBA00022737"/>
    </source>
</evidence>
<dbReference type="EMBL" id="PDOF01000003">
    <property type="protein sequence ID" value="PYZ95933.1"/>
    <property type="molecule type" value="Genomic_DNA"/>
</dbReference>
<dbReference type="CDD" id="cd00211">
    <property type="entry name" value="PTS_IIA_fru"/>
    <property type="match status" value="1"/>
</dbReference>
<organism evidence="6 7">
    <name type="scientific">Alteribacter lacisalsi</name>
    <dbReference type="NCBI Taxonomy" id="2045244"/>
    <lineage>
        <taxon>Bacteria</taxon>
        <taxon>Bacillati</taxon>
        <taxon>Bacillota</taxon>
        <taxon>Bacilli</taxon>
        <taxon>Bacillales</taxon>
        <taxon>Bacillaceae</taxon>
        <taxon>Alteribacter</taxon>
    </lineage>
</organism>
<dbReference type="PROSITE" id="PS51099">
    <property type="entry name" value="PTS_EIIB_TYPE_2"/>
    <property type="match status" value="1"/>
</dbReference>
<feature type="domain" description="PTS EIIB type-2" evidence="4">
    <location>
        <begin position="409"/>
        <end position="497"/>
    </location>
</feature>
<evidence type="ECO:0000313" key="6">
    <source>
        <dbReference type="EMBL" id="PYZ95933.1"/>
    </source>
</evidence>
<dbReference type="Pfam" id="PF00359">
    <property type="entry name" value="PTS_EIIA_2"/>
    <property type="match status" value="1"/>
</dbReference>
<dbReference type="PANTHER" id="PTHR30185:SF12">
    <property type="entry name" value="TRANSCRIPTIONAL REGULATOR MANR"/>
    <property type="match status" value="1"/>
</dbReference>
<keyword evidence="1" id="KW-0808">Transferase</keyword>
<dbReference type="PANTHER" id="PTHR30185">
    <property type="entry name" value="CRYPTIC BETA-GLUCOSIDE BGL OPERON ANTITERMINATOR"/>
    <property type="match status" value="1"/>
</dbReference>
<dbReference type="InterPro" id="IPR011608">
    <property type="entry name" value="PRD"/>
</dbReference>
<dbReference type="InterPro" id="IPR036634">
    <property type="entry name" value="PRD_sf"/>
</dbReference>
<evidence type="ECO:0000259" key="4">
    <source>
        <dbReference type="PROSITE" id="PS51099"/>
    </source>
</evidence>
<dbReference type="PROSITE" id="PS51372">
    <property type="entry name" value="PRD_2"/>
    <property type="match status" value="2"/>
</dbReference>
<dbReference type="PROSITE" id="PS00372">
    <property type="entry name" value="PTS_EIIA_TYPE_2_HIS"/>
    <property type="match status" value="1"/>
</dbReference>
<keyword evidence="2" id="KW-0677">Repeat</keyword>
<dbReference type="InterPro" id="IPR013011">
    <property type="entry name" value="PTS_EIIB_2"/>
</dbReference>
<dbReference type="Gene3D" id="3.40.930.10">
    <property type="entry name" value="Mannitol-specific EII, Chain A"/>
    <property type="match status" value="1"/>
</dbReference>
<dbReference type="Pfam" id="PF00874">
    <property type="entry name" value="PRD"/>
    <property type="match status" value="2"/>
</dbReference>
<proteinExistence type="predicted"/>
<evidence type="ECO:0000259" key="3">
    <source>
        <dbReference type="PROSITE" id="PS51094"/>
    </source>
</evidence>
<dbReference type="PROSITE" id="PS51094">
    <property type="entry name" value="PTS_EIIA_TYPE_2"/>
    <property type="match status" value="1"/>
</dbReference>
<evidence type="ECO:0008006" key="8">
    <source>
        <dbReference type="Google" id="ProtNLM"/>
    </source>
</evidence>